<dbReference type="Pfam" id="PF13561">
    <property type="entry name" value="adh_short_C2"/>
    <property type="match status" value="1"/>
</dbReference>
<dbReference type="RefSeq" id="WP_090499974.1">
    <property type="nucleotide sequence ID" value="NZ_FNCH01000008.1"/>
</dbReference>
<dbReference type="CDD" id="cd05233">
    <property type="entry name" value="SDR_c"/>
    <property type="match status" value="1"/>
</dbReference>
<dbReference type="InterPro" id="IPR036291">
    <property type="entry name" value="NAD(P)-bd_dom_sf"/>
</dbReference>
<dbReference type="SUPFAM" id="SSF51735">
    <property type="entry name" value="NAD(P)-binding Rossmann-fold domains"/>
    <property type="match status" value="1"/>
</dbReference>
<keyword evidence="2" id="KW-0560">Oxidoreductase</keyword>
<reference evidence="4" key="1">
    <citation type="submission" date="2016-10" db="EMBL/GenBank/DDBJ databases">
        <authorList>
            <person name="Varghese N."/>
            <person name="Submissions S."/>
        </authorList>
    </citation>
    <scope>NUCLEOTIDE SEQUENCE [LARGE SCALE GENOMIC DNA]</scope>
    <source>
        <strain evidence="4">DSM 17933</strain>
    </source>
</reference>
<dbReference type="OrthoDB" id="9803333at2"/>
<comment type="similarity">
    <text evidence="1">Belongs to the short-chain dehydrogenases/reductases (SDR) family.</text>
</comment>
<dbReference type="STRING" id="405671.SAMN05421827_10836"/>
<dbReference type="PANTHER" id="PTHR43477:SF1">
    <property type="entry name" value="DIHYDROANTICAPSIN 7-DEHYDROGENASE"/>
    <property type="match status" value="1"/>
</dbReference>
<evidence type="ECO:0000313" key="3">
    <source>
        <dbReference type="EMBL" id="SDG57540.1"/>
    </source>
</evidence>
<dbReference type="AlphaFoldDB" id="A0A1G7VF30"/>
<sequence length="239" mass="25266">MQFQNKNILIIGASSGIGLELVHLLNSEGANVFAASRNPSDSWPESIQYIKLDVMLEAGILSEVLPAELHGFVYCVGNINLKPFSRITENDLIADFKLNVVGAALSIQQSLKSLKSATAASIVMISSVAARTGMAYHASIAASKAAVEGLAISLAAELSGSQIRVNVVAPSLTDTPLASKLLNTPEKMEASAKRHPIGRYGSVQDISSAIRFLLSPESSWITGQVIPIDGGMSNLKTTF</sequence>
<gene>
    <name evidence="3" type="ORF">SAMN05421827_10836</name>
</gene>
<dbReference type="Gene3D" id="3.40.50.720">
    <property type="entry name" value="NAD(P)-binding Rossmann-like Domain"/>
    <property type="match status" value="1"/>
</dbReference>
<evidence type="ECO:0000313" key="4">
    <source>
        <dbReference type="Proteomes" id="UP000199643"/>
    </source>
</evidence>
<evidence type="ECO:0000256" key="1">
    <source>
        <dbReference type="ARBA" id="ARBA00006484"/>
    </source>
</evidence>
<name>A0A1G7VF30_9SPHI</name>
<keyword evidence="4" id="KW-1185">Reference proteome</keyword>
<dbReference type="GO" id="GO:0016491">
    <property type="term" value="F:oxidoreductase activity"/>
    <property type="evidence" value="ECO:0007669"/>
    <property type="project" value="UniProtKB-KW"/>
</dbReference>
<dbReference type="PANTHER" id="PTHR43477">
    <property type="entry name" value="DIHYDROANTICAPSIN 7-DEHYDROGENASE"/>
    <property type="match status" value="1"/>
</dbReference>
<organism evidence="3 4">
    <name type="scientific">Pedobacter terrae</name>
    <dbReference type="NCBI Taxonomy" id="405671"/>
    <lineage>
        <taxon>Bacteria</taxon>
        <taxon>Pseudomonadati</taxon>
        <taxon>Bacteroidota</taxon>
        <taxon>Sphingobacteriia</taxon>
        <taxon>Sphingobacteriales</taxon>
        <taxon>Sphingobacteriaceae</taxon>
        <taxon>Pedobacter</taxon>
    </lineage>
</organism>
<evidence type="ECO:0000256" key="2">
    <source>
        <dbReference type="ARBA" id="ARBA00023002"/>
    </source>
</evidence>
<accession>A0A1G7VF30</accession>
<protein>
    <submittedName>
        <fullName evidence="3">NAD(P)-dependent dehydrogenase, short-chain alcohol dehydrogenase family</fullName>
    </submittedName>
</protein>
<dbReference type="EMBL" id="FNCH01000008">
    <property type="protein sequence ID" value="SDG57540.1"/>
    <property type="molecule type" value="Genomic_DNA"/>
</dbReference>
<dbReference type="InterPro" id="IPR051122">
    <property type="entry name" value="SDR_DHRS6-like"/>
</dbReference>
<proteinExistence type="inferred from homology"/>
<dbReference type="InterPro" id="IPR002347">
    <property type="entry name" value="SDR_fam"/>
</dbReference>
<dbReference type="PRINTS" id="PR00081">
    <property type="entry name" value="GDHRDH"/>
</dbReference>
<dbReference type="Proteomes" id="UP000199643">
    <property type="component" value="Unassembled WGS sequence"/>
</dbReference>